<proteinExistence type="predicted"/>
<dbReference type="PROSITE" id="PS50965">
    <property type="entry name" value="NERD"/>
    <property type="match status" value="1"/>
</dbReference>
<protein>
    <submittedName>
        <fullName evidence="2">Nuclease-related domain-containing protein</fullName>
    </submittedName>
</protein>
<dbReference type="Proteomes" id="UP001597040">
    <property type="component" value="Unassembled WGS sequence"/>
</dbReference>
<keyword evidence="3" id="KW-1185">Reference proteome</keyword>
<reference evidence="3" key="1">
    <citation type="journal article" date="2019" name="Int. J. Syst. Evol. Microbiol.">
        <title>The Global Catalogue of Microorganisms (GCM) 10K type strain sequencing project: providing services to taxonomists for standard genome sequencing and annotation.</title>
        <authorList>
            <consortium name="The Broad Institute Genomics Platform"/>
            <consortium name="The Broad Institute Genome Sequencing Center for Infectious Disease"/>
            <person name="Wu L."/>
            <person name="Ma J."/>
        </authorList>
    </citation>
    <scope>NUCLEOTIDE SEQUENCE [LARGE SCALE GENOMIC DNA]</scope>
    <source>
        <strain evidence="3">CCUG 56754</strain>
    </source>
</reference>
<name>A0ABW3LFT6_9BACI</name>
<feature type="domain" description="NERD" evidence="1">
    <location>
        <begin position="41"/>
        <end position="156"/>
    </location>
</feature>
<comment type="caution">
    <text evidence="2">The sequence shown here is derived from an EMBL/GenBank/DDBJ whole genome shotgun (WGS) entry which is preliminary data.</text>
</comment>
<accession>A0ABW3LFT6</accession>
<sequence length="315" mass="36439">MIMKKRNKPLPLVKLDAIIPRTSPKFPRLPDMKQDAAKRNKGYIGELQVDYHLDHLAKRYTILKDVYMRIHGKNVQMDTVVIAEHTIFIIDSKNYDGTITFDTILNQLTRNDGMKETGFEYPITQIENQQLQLQNWLLDHNLPNIPVHFFIAISDPSTIIKVIGDQQAVAKVVGHGARIPRMILNKDEEIAQTGSPKLQVSKIGKMILAECREFDIDIMGQYKVKKLLPGVQCMECGYLGMDWIYGKWVCKNCTKTSKHAHEKAIADYLLLVKPWITNKECMRFLNLKSRSVATRILQSSGLHYQKEHKRWIKRR</sequence>
<evidence type="ECO:0000313" key="3">
    <source>
        <dbReference type="Proteomes" id="UP001597040"/>
    </source>
</evidence>
<dbReference type="EMBL" id="JBHTKJ010000007">
    <property type="protein sequence ID" value="MFD1037230.1"/>
    <property type="molecule type" value="Genomic_DNA"/>
</dbReference>
<gene>
    <name evidence="2" type="ORF">ACFQ3N_02170</name>
</gene>
<dbReference type="RefSeq" id="WP_390359111.1">
    <property type="nucleotide sequence ID" value="NZ_JBHTKJ010000007.1"/>
</dbReference>
<evidence type="ECO:0000313" key="2">
    <source>
        <dbReference type="EMBL" id="MFD1037230.1"/>
    </source>
</evidence>
<dbReference type="Pfam" id="PF08378">
    <property type="entry name" value="NERD"/>
    <property type="match status" value="1"/>
</dbReference>
<dbReference type="InterPro" id="IPR011528">
    <property type="entry name" value="NERD"/>
</dbReference>
<organism evidence="2 3">
    <name type="scientific">Virgibacillus byunsanensis</name>
    <dbReference type="NCBI Taxonomy" id="570945"/>
    <lineage>
        <taxon>Bacteria</taxon>
        <taxon>Bacillati</taxon>
        <taxon>Bacillota</taxon>
        <taxon>Bacilli</taxon>
        <taxon>Bacillales</taxon>
        <taxon>Bacillaceae</taxon>
        <taxon>Virgibacillus</taxon>
    </lineage>
</organism>
<evidence type="ECO:0000259" key="1">
    <source>
        <dbReference type="PROSITE" id="PS50965"/>
    </source>
</evidence>